<protein>
    <submittedName>
        <fullName evidence="1">Uncharacterized protein</fullName>
    </submittedName>
</protein>
<name>A0A251VDB7_HELAN</name>
<proteinExistence type="predicted"/>
<gene>
    <name evidence="1" type="ORF">HannXRQ_Chr02g0032731</name>
</gene>
<dbReference type="AlphaFoldDB" id="A0A251VDB7"/>
<dbReference type="Proteomes" id="UP000215914">
    <property type="component" value="Chromosome 2"/>
</dbReference>
<evidence type="ECO:0000313" key="2">
    <source>
        <dbReference type="Proteomes" id="UP000215914"/>
    </source>
</evidence>
<reference evidence="2" key="1">
    <citation type="journal article" date="2017" name="Nature">
        <title>The sunflower genome provides insights into oil metabolism, flowering and Asterid evolution.</title>
        <authorList>
            <person name="Badouin H."/>
            <person name="Gouzy J."/>
            <person name="Grassa C.J."/>
            <person name="Murat F."/>
            <person name="Staton S.E."/>
            <person name="Cottret L."/>
            <person name="Lelandais-Briere C."/>
            <person name="Owens G.L."/>
            <person name="Carrere S."/>
            <person name="Mayjonade B."/>
            <person name="Legrand L."/>
            <person name="Gill N."/>
            <person name="Kane N.C."/>
            <person name="Bowers J.E."/>
            <person name="Hubner S."/>
            <person name="Bellec A."/>
            <person name="Berard A."/>
            <person name="Berges H."/>
            <person name="Blanchet N."/>
            <person name="Boniface M.C."/>
            <person name="Brunel D."/>
            <person name="Catrice O."/>
            <person name="Chaidir N."/>
            <person name="Claudel C."/>
            <person name="Donnadieu C."/>
            <person name="Faraut T."/>
            <person name="Fievet G."/>
            <person name="Helmstetter N."/>
            <person name="King M."/>
            <person name="Knapp S.J."/>
            <person name="Lai Z."/>
            <person name="Le Paslier M.C."/>
            <person name="Lippi Y."/>
            <person name="Lorenzon L."/>
            <person name="Mandel J.R."/>
            <person name="Marage G."/>
            <person name="Marchand G."/>
            <person name="Marquand E."/>
            <person name="Bret-Mestries E."/>
            <person name="Morien E."/>
            <person name="Nambeesan S."/>
            <person name="Nguyen T."/>
            <person name="Pegot-Espagnet P."/>
            <person name="Pouilly N."/>
            <person name="Raftis F."/>
            <person name="Sallet E."/>
            <person name="Schiex T."/>
            <person name="Thomas J."/>
            <person name="Vandecasteele C."/>
            <person name="Vares D."/>
            <person name="Vear F."/>
            <person name="Vautrin S."/>
            <person name="Crespi M."/>
            <person name="Mangin B."/>
            <person name="Burke J.M."/>
            <person name="Salse J."/>
            <person name="Munos S."/>
            <person name="Vincourt P."/>
            <person name="Rieseberg L.H."/>
            <person name="Langlade N.B."/>
        </authorList>
    </citation>
    <scope>NUCLEOTIDE SEQUENCE [LARGE SCALE GENOMIC DNA]</scope>
    <source>
        <strain evidence="2">cv. SF193</strain>
    </source>
</reference>
<keyword evidence="2" id="KW-1185">Reference proteome</keyword>
<accession>A0A251VDB7</accession>
<dbReference type="EMBL" id="CM007891">
    <property type="protein sequence ID" value="OTG33259.1"/>
    <property type="molecule type" value="Genomic_DNA"/>
</dbReference>
<evidence type="ECO:0000313" key="1">
    <source>
        <dbReference type="EMBL" id="OTG33259.1"/>
    </source>
</evidence>
<dbReference type="InParanoid" id="A0A251VDB7"/>
<organism evidence="1 2">
    <name type="scientific">Helianthus annuus</name>
    <name type="common">Common sunflower</name>
    <dbReference type="NCBI Taxonomy" id="4232"/>
    <lineage>
        <taxon>Eukaryota</taxon>
        <taxon>Viridiplantae</taxon>
        <taxon>Streptophyta</taxon>
        <taxon>Embryophyta</taxon>
        <taxon>Tracheophyta</taxon>
        <taxon>Spermatophyta</taxon>
        <taxon>Magnoliopsida</taxon>
        <taxon>eudicotyledons</taxon>
        <taxon>Gunneridae</taxon>
        <taxon>Pentapetalae</taxon>
        <taxon>asterids</taxon>
        <taxon>campanulids</taxon>
        <taxon>Asterales</taxon>
        <taxon>Asteraceae</taxon>
        <taxon>Asteroideae</taxon>
        <taxon>Heliantheae alliance</taxon>
        <taxon>Heliantheae</taxon>
        <taxon>Helianthus</taxon>
    </lineage>
</organism>
<sequence length="69" mass="8273">MSIVMIQRKIQKKRNHLRKLLLRNHGLEGKRMSNQNPHNHPNLHSPPLRFVLLHPNMTMMTNLQNHRPK</sequence>